<evidence type="ECO:0000313" key="2">
    <source>
        <dbReference type="Proteomes" id="UP000824969"/>
    </source>
</evidence>
<keyword evidence="2" id="KW-1185">Reference proteome</keyword>
<name>A0ABM7H6Z5_9EURY</name>
<dbReference type="Pfam" id="PF13692">
    <property type="entry name" value="Glyco_trans_1_4"/>
    <property type="match status" value="1"/>
</dbReference>
<dbReference type="EMBL" id="AP019781">
    <property type="protein sequence ID" value="BBL68631.1"/>
    <property type="molecule type" value="Genomic_DNA"/>
</dbReference>
<dbReference type="GO" id="GO:0016740">
    <property type="term" value="F:transferase activity"/>
    <property type="evidence" value="ECO:0007669"/>
    <property type="project" value="UniProtKB-KW"/>
</dbReference>
<organism evidence="1 2">
    <name type="scientific">Methanoculleus chikugoensis</name>
    <dbReference type="NCBI Taxonomy" id="118126"/>
    <lineage>
        <taxon>Archaea</taxon>
        <taxon>Methanobacteriati</taxon>
        <taxon>Methanobacteriota</taxon>
        <taxon>Stenosarchaea group</taxon>
        <taxon>Methanomicrobia</taxon>
        <taxon>Methanomicrobiales</taxon>
        <taxon>Methanomicrobiaceae</taxon>
        <taxon>Methanoculleus</taxon>
    </lineage>
</organism>
<accession>A0ABM7H6Z5</accession>
<dbReference type="Proteomes" id="UP000824969">
    <property type="component" value="Chromosome"/>
</dbReference>
<dbReference type="GeneID" id="66131340"/>
<dbReference type="PANTHER" id="PTHR45947:SF3">
    <property type="entry name" value="SULFOQUINOVOSYL TRANSFERASE SQD2"/>
    <property type="match status" value="1"/>
</dbReference>
<evidence type="ECO:0000313" key="1">
    <source>
        <dbReference type="EMBL" id="BBL68631.1"/>
    </source>
</evidence>
<dbReference type="PANTHER" id="PTHR45947">
    <property type="entry name" value="SULFOQUINOVOSYL TRANSFERASE SQD2"/>
    <property type="match status" value="1"/>
</dbReference>
<protein>
    <submittedName>
        <fullName evidence="1">Glycosyl transferase family 1</fullName>
    </submittedName>
</protein>
<keyword evidence="1" id="KW-0808">Transferase</keyword>
<proteinExistence type="predicted"/>
<dbReference type="RefSeq" id="WP_221056701.1">
    <property type="nucleotide sequence ID" value="NZ_AP019781.1"/>
</dbReference>
<gene>
    <name evidence="1" type="primary">wbmA</name>
    <name evidence="1" type="ORF">MchiMG62_18120</name>
</gene>
<sequence>MAPENGDHLVVFTTSYPFSRVVESFLDRELPHLSSVFDTVTLVPRLSPPPGERLDRPLPENISAETSIMHDAQKESTAAYYLHLILSSLASPEFYAEFRQNYRCMIHPAGMRKALGYLGIALDVRDWVARRVEEGLLDPARTLLYTYWFDGTALGAALAKRDFPEIRCVSRAHGYDLYAERYTPPYMPFEETRTCSPDRIYPVSEHGKRYLSARHPSCASGFRVARLGTGDPGFLTPPSLDGVFRVVSCSHIIPIKRIDLLLRGLAEAGRMQPDREFEWVHIGGGPLQAELATYADATLPGNVSHRFTGYLDNAAVLEHYRQSPIDVFINVSESEGIPVSIMEAESCGIPVIATAVGGIPEIVSDATGILLPEHPAPRDIAKAVVRIAADPGGTRAIRSACRENWERCYDADRNFGAFAGDLQALLR</sequence>
<dbReference type="InterPro" id="IPR050194">
    <property type="entry name" value="Glycosyltransferase_grp1"/>
</dbReference>
<reference evidence="1 2" key="1">
    <citation type="submission" date="2019-06" db="EMBL/GenBank/DDBJ databases">
        <title>Complete genome sequence of Methanoculleus chikugoensis strain MG62.</title>
        <authorList>
            <person name="Asakawa S."/>
            <person name="Dianou D."/>
        </authorList>
    </citation>
    <scope>NUCLEOTIDE SEQUENCE [LARGE SCALE GENOMIC DNA]</scope>
    <source>
        <strain evidence="1 2">MG62</strain>
    </source>
</reference>